<dbReference type="InterPro" id="IPR011614">
    <property type="entry name" value="Catalase_core"/>
</dbReference>
<gene>
    <name evidence="7" type="ORF">FPCIR_7876</name>
</gene>
<dbReference type="OrthoDB" id="5340195at2759"/>
<proteinExistence type="inferred from homology"/>
<dbReference type="AlphaFoldDB" id="A0A8H5L9U5"/>
<dbReference type="InterPro" id="IPR020835">
    <property type="entry name" value="Catalase_sf"/>
</dbReference>
<dbReference type="EMBL" id="JAAOAS010000194">
    <property type="protein sequence ID" value="KAF5586460.1"/>
    <property type="molecule type" value="Genomic_DNA"/>
</dbReference>
<feature type="transmembrane region" description="Helical" evidence="5">
    <location>
        <begin position="1108"/>
        <end position="1128"/>
    </location>
</feature>
<dbReference type="PANTHER" id="PTHR11465:SF26">
    <property type="entry name" value="CATALASE 2"/>
    <property type="match status" value="1"/>
</dbReference>
<comment type="similarity">
    <text evidence="1">Belongs to the catalase family.</text>
</comment>
<sequence>MSESNEAPIYTLAEGKPVEDPTSSVVLRGPKVRGGGLALLADTQLIETLAHFPRERIPERVVHAKAAGAWGYFECTHDITDWCSAAPFRRIGKQTQVLARLSTVAGEKGSSDTLRDIRGFALKMKTEEGNWDFVGNDLPVFFIRDPAKFPSLNRSHKRHPQTAVADASMFWDFHNNNQEGAHCLMQLFGPRGVPQSLKNVNGFGNHTFKFGKPKDGSFKYVKIHFKPDDGIKNLSQEDAVRLAGEEPDYHVKDMYNSIERGDYPTWTMYLQVMDPKEAETYRWNIFDITKIWPHKDYPLIPVGKLVLNKNPDNHFHDIEQAAFSPSTLIPGIAPSADIMLHARMFSYPDAARYRVGPNYQQLPCNRPLDAYSPYQRDGPMRLDGNYGSDPDYVRSSFRKVKSGPADVAHSEWVGRVQAYSSDVKDEDWEQPRNLWKIFKDNGEDEVFLNNLSGHVNKALPEVQEATVLRTNQPDLALVTLIQQPDVCVDLSSPARRPGRVSFKMEDDVSRAPESDQKKDLRLASTWSPSDGSSIQHSPLLHSAASPAWQGTTTSETSLLNANQEPDEAITSIDSHCSSTWSNILRSRWLMVACLVFGISAAVGHDTLNECLSGKEAKNQIWWLRLGQSLAFISKANSTIAVSLAYQQIAWTSVAHRNFSVHAVDSLFGAAHNAIELLNAEAWKKSWFVMLLALYMWISPLVVIFTSATLNVDSQVDRTCHNVRTLNFDHEAKKKWTHWRKAEGEEILQGGRISWYNDTLPDEDGPDVFDFWISPSGFLEEIASRVLTGGQALQRDEVADEICGEGYDCSTIIYFTGPGYKCEQLANGTNSTVKQFNGMGAPFNMSRMIPEGWNTYNCVADIGDYSELQIEHEKYFNRPLQTLPFPKNLGAFRTEPIIWLGYVTVDDVLVRHAENSSQKGWDTDFTPIISACEHWEVKYTVNLTYTRGFQSYNVTNREYLHKVINTTYVDDSADDGTLDKTVAEPQENYVYPKDWRNYQRIAAFHSLGLKLRQLLHGGLSLPDKGKSTEIMTSKLVGRHEFLPVPDFENQIQKLYESLIISLLSDTQLLMVSWAANPDEPSGTRPMKNGTEYPCIRRTTAGFFFYRRHILVSVYAVSFVVVAIGVAYGMKAMRQDGVEELREVTFSSIAVATKSVNLESCKRDHKIRACLVEDEHEGRVYEFRNEEDTERKSSTDAMGGV</sequence>
<organism evidence="7 8">
    <name type="scientific">Fusarium pseudocircinatum</name>
    <dbReference type="NCBI Taxonomy" id="56676"/>
    <lineage>
        <taxon>Eukaryota</taxon>
        <taxon>Fungi</taxon>
        <taxon>Dikarya</taxon>
        <taxon>Ascomycota</taxon>
        <taxon>Pezizomycotina</taxon>
        <taxon>Sordariomycetes</taxon>
        <taxon>Hypocreomycetidae</taxon>
        <taxon>Hypocreales</taxon>
        <taxon>Nectriaceae</taxon>
        <taxon>Fusarium</taxon>
        <taxon>Fusarium fujikuroi species complex</taxon>
    </lineage>
</organism>
<evidence type="ECO:0000313" key="8">
    <source>
        <dbReference type="Proteomes" id="UP000546213"/>
    </source>
</evidence>
<keyword evidence="2" id="KW-0376">Hydrogen peroxide</keyword>
<evidence type="ECO:0000256" key="4">
    <source>
        <dbReference type="SAM" id="MobiDB-lite"/>
    </source>
</evidence>
<evidence type="ECO:0000259" key="6">
    <source>
        <dbReference type="SMART" id="SM01060"/>
    </source>
</evidence>
<evidence type="ECO:0000256" key="3">
    <source>
        <dbReference type="ARBA" id="ARBA00044729"/>
    </source>
</evidence>
<evidence type="ECO:0000256" key="2">
    <source>
        <dbReference type="ARBA" id="ARBA00023324"/>
    </source>
</evidence>
<keyword evidence="5" id="KW-0812">Transmembrane</keyword>
<feature type="domain" description="Catalase core" evidence="6">
    <location>
        <begin position="11"/>
        <end position="401"/>
    </location>
</feature>
<dbReference type="InterPro" id="IPR024708">
    <property type="entry name" value="Catalase_AS"/>
</dbReference>
<dbReference type="PROSITE" id="PS51402">
    <property type="entry name" value="CATALASE_3"/>
    <property type="match status" value="1"/>
</dbReference>
<dbReference type="PROSITE" id="PS00438">
    <property type="entry name" value="CATALASE_2"/>
    <property type="match status" value="1"/>
</dbReference>
<feature type="compositionally biased region" description="Polar residues" evidence="4">
    <location>
        <begin position="524"/>
        <end position="535"/>
    </location>
</feature>
<dbReference type="InterPro" id="IPR018028">
    <property type="entry name" value="Catalase"/>
</dbReference>
<evidence type="ECO:0000313" key="7">
    <source>
        <dbReference type="EMBL" id="KAF5586460.1"/>
    </source>
</evidence>
<protein>
    <submittedName>
        <fullName evidence="7">Catalase</fullName>
    </submittedName>
</protein>
<evidence type="ECO:0000256" key="1">
    <source>
        <dbReference type="ARBA" id="ARBA00005329"/>
    </source>
</evidence>
<dbReference type="SUPFAM" id="SSF56634">
    <property type="entry name" value="Heme-dependent catalase-like"/>
    <property type="match status" value="1"/>
</dbReference>
<dbReference type="PRINTS" id="PR00067">
    <property type="entry name" value="CATALASE"/>
</dbReference>
<reference evidence="7 8" key="1">
    <citation type="submission" date="2020-05" db="EMBL/GenBank/DDBJ databases">
        <title>Identification and distribution of gene clusters putatively required for synthesis of sphingolipid metabolism inhibitors in phylogenetically diverse species of the filamentous fungus Fusarium.</title>
        <authorList>
            <person name="Kim H.-S."/>
            <person name="Busman M."/>
            <person name="Brown D.W."/>
            <person name="Divon H."/>
            <person name="Uhlig S."/>
            <person name="Proctor R.H."/>
        </authorList>
    </citation>
    <scope>NUCLEOTIDE SEQUENCE [LARGE SCALE GENOMIC DNA]</scope>
    <source>
        <strain evidence="7 8">NRRL 36939</strain>
    </source>
</reference>
<accession>A0A8H5L9U5</accession>
<keyword evidence="2" id="KW-0560">Oxidoreductase</keyword>
<dbReference type="GO" id="GO:0005739">
    <property type="term" value="C:mitochondrion"/>
    <property type="evidence" value="ECO:0007669"/>
    <property type="project" value="TreeGrafter"/>
</dbReference>
<comment type="caution">
    <text evidence="7">The sequence shown here is derived from an EMBL/GenBank/DDBJ whole genome shotgun (WGS) entry which is preliminary data.</text>
</comment>
<keyword evidence="8" id="KW-1185">Reference proteome</keyword>
<feature type="region of interest" description="Disordered" evidence="4">
    <location>
        <begin position="1"/>
        <end position="25"/>
    </location>
</feature>
<dbReference type="Gene3D" id="2.40.180.10">
    <property type="entry name" value="Catalase core domain"/>
    <property type="match status" value="1"/>
</dbReference>
<keyword evidence="5" id="KW-0472">Membrane</keyword>
<keyword evidence="5" id="KW-1133">Transmembrane helix</keyword>
<dbReference type="GO" id="GO:0042542">
    <property type="term" value="P:response to hydrogen peroxide"/>
    <property type="evidence" value="ECO:0007669"/>
    <property type="project" value="TreeGrafter"/>
</dbReference>
<dbReference type="GO" id="GO:0020037">
    <property type="term" value="F:heme binding"/>
    <property type="evidence" value="ECO:0007669"/>
    <property type="project" value="InterPro"/>
</dbReference>
<evidence type="ECO:0000256" key="5">
    <source>
        <dbReference type="SAM" id="Phobius"/>
    </source>
</evidence>
<dbReference type="GO" id="GO:0005777">
    <property type="term" value="C:peroxisome"/>
    <property type="evidence" value="ECO:0007669"/>
    <property type="project" value="TreeGrafter"/>
</dbReference>
<keyword evidence="2" id="KW-0575">Peroxidase</keyword>
<feature type="region of interest" description="Disordered" evidence="4">
    <location>
        <begin position="504"/>
        <end position="535"/>
    </location>
</feature>
<dbReference type="Pfam" id="PF00199">
    <property type="entry name" value="Catalase"/>
    <property type="match status" value="1"/>
</dbReference>
<dbReference type="GO" id="GO:0042744">
    <property type="term" value="P:hydrogen peroxide catabolic process"/>
    <property type="evidence" value="ECO:0007669"/>
    <property type="project" value="UniProtKB-KW"/>
</dbReference>
<dbReference type="CDD" id="cd08157">
    <property type="entry name" value="catalase_fungal"/>
    <property type="match status" value="1"/>
</dbReference>
<dbReference type="GO" id="GO:0004096">
    <property type="term" value="F:catalase activity"/>
    <property type="evidence" value="ECO:0007669"/>
    <property type="project" value="InterPro"/>
</dbReference>
<dbReference type="SMART" id="SM01060">
    <property type="entry name" value="Catalase"/>
    <property type="match status" value="1"/>
</dbReference>
<dbReference type="Proteomes" id="UP000546213">
    <property type="component" value="Unassembled WGS sequence"/>
</dbReference>
<dbReference type="PANTHER" id="PTHR11465">
    <property type="entry name" value="CATALASE"/>
    <property type="match status" value="1"/>
</dbReference>
<feature type="compositionally biased region" description="Basic and acidic residues" evidence="4">
    <location>
        <begin position="504"/>
        <end position="521"/>
    </location>
</feature>
<name>A0A8H5L9U5_9HYPO</name>
<comment type="function">
    <text evidence="3">Catalyzes the degradation of hydrogen peroxide (H(2)O(2)) generated by peroxisomal oxidases to water and oxygen, thereby protecting cells from the toxic effects of hydrogen peroxide.</text>
</comment>
<dbReference type="FunFam" id="2.40.180.10:FF:000001">
    <property type="entry name" value="Catalase"/>
    <property type="match status" value="1"/>
</dbReference>